<reference evidence="6" key="1">
    <citation type="submission" date="2022-01" db="EMBL/GenBank/DDBJ databases">
        <title>Comparative genomics reveals a dynamic genome evolution in the ectomycorrhizal milk-cap (Lactarius) mushrooms.</title>
        <authorList>
            <consortium name="DOE Joint Genome Institute"/>
            <person name="Lebreton A."/>
            <person name="Tang N."/>
            <person name="Kuo A."/>
            <person name="LaButti K."/>
            <person name="Drula E."/>
            <person name="Barry K."/>
            <person name="Clum A."/>
            <person name="Lipzen A."/>
            <person name="Mousain D."/>
            <person name="Ng V."/>
            <person name="Wang R."/>
            <person name="Wang X."/>
            <person name="Dai Y."/>
            <person name="Henrissat B."/>
            <person name="Grigoriev I.V."/>
            <person name="Guerin-Laguette A."/>
            <person name="Yu F."/>
            <person name="Martin F.M."/>
        </authorList>
    </citation>
    <scope>NUCLEOTIDE SEQUENCE</scope>
    <source>
        <strain evidence="6">QP</strain>
    </source>
</reference>
<evidence type="ECO:0000256" key="1">
    <source>
        <dbReference type="ARBA" id="ARBA00004123"/>
    </source>
</evidence>
<dbReference type="InterPro" id="IPR056513">
    <property type="entry name" value="INO80F"/>
</dbReference>
<feature type="compositionally biased region" description="Pro residues" evidence="4">
    <location>
        <begin position="97"/>
        <end position="108"/>
    </location>
</feature>
<name>A0AAD4LEW5_9AGAM</name>
<feature type="region of interest" description="Disordered" evidence="4">
    <location>
        <begin position="1"/>
        <end position="38"/>
    </location>
</feature>
<feature type="compositionally biased region" description="Basic and acidic residues" evidence="4">
    <location>
        <begin position="473"/>
        <end position="495"/>
    </location>
</feature>
<dbReference type="Pfam" id="PF24245">
    <property type="entry name" value="INO80F"/>
    <property type="match status" value="1"/>
</dbReference>
<keyword evidence="2" id="KW-0539">Nucleus</keyword>
<keyword evidence="7" id="KW-1185">Reference proteome</keyword>
<accession>A0AAD4LEW5</accession>
<feature type="compositionally biased region" description="Low complexity" evidence="4">
    <location>
        <begin position="415"/>
        <end position="435"/>
    </location>
</feature>
<feature type="compositionally biased region" description="Polar residues" evidence="4">
    <location>
        <begin position="240"/>
        <end position="250"/>
    </location>
</feature>
<feature type="compositionally biased region" description="Pro residues" evidence="4">
    <location>
        <begin position="1"/>
        <end position="10"/>
    </location>
</feature>
<feature type="compositionally biased region" description="Basic and acidic residues" evidence="4">
    <location>
        <begin position="339"/>
        <end position="372"/>
    </location>
</feature>
<comment type="caution">
    <text evidence="6">The sequence shown here is derived from an EMBL/GenBank/DDBJ whole genome shotgun (WGS) entry which is preliminary data.</text>
</comment>
<evidence type="ECO:0000256" key="4">
    <source>
        <dbReference type="SAM" id="MobiDB-lite"/>
    </source>
</evidence>
<feature type="compositionally biased region" description="Basic and acidic residues" evidence="4">
    <location>
        <begin position="201"/>
        <end position="210"/>
    </location>
</feature>
<sequence length="495" mass="55788">MSRQPSPGPSHYPQSAQHVNSRQKSKNYTQGIAAGAEDAKYKAKYRELKKKVKEIEMDNDKLQVKVLQSKRNIQRLRLERAILYERLSSRQSFPNAHPTPPAHSYPPPHNHHQSREPVEPNLVVADPNDAAAVEWYRSRGIPVRVVTGSDGQPVQVAEATSGPPPTPGSHTPTSASSRYPSGHRDSRQPVPPPMPSAQHLEPSHPYDRHQGSHNPYTHPPTTPSSFRSRSRGAHGPGPLQTPSSGYSHPQQVPPEPMSPTYRDYPPGYHVSDRERRAHRSSAYEPPPPRLQPPLQPLAGSHSPGSHSHLRSPVSSRGSNQVHNHQRMGPATNLSNYVQPERDHERELRDRDREQEWERERGQRLREREREGADVIQRGTTPPYAGSRSRYPVDERDGYLSHPREHRGYRNDVPHGSRPAASRSLSPRSRSGSPPLRRSPRDSYYERDVPGLRSQVHGPGSEVDVHRHAQPVHSEGELERDVDMDDVRDRAPEPVD</sequence>
<dbReference type="Proteomes" id="UP001201163">
    <property type="component" value="Unassembled WGS sequence"/>
</dbReference>
<dbReference type="EMBL" id="JAKELL010000041">
    <property type="protein sequence ID" value="KAH8988510.1"/>
    <property type="molecule type" value="Genomic_DNA"/>
</dbReference>
<keyword evidence="3" id="KW-0175">Coiled coil</keyword>
<feature type="region of interest" description="Disordered" evidence="4">
    <location>
        <begin position="89"/>
        <end position="125"/>
    </location>
</feature>
<feature type="compositionally biased region" description="Polar residues" evidence="4">
    <location>
        <begin position="312"/>
        <end position="322"/>
    </location>
</feature>
<dbReference type="GO" id="GO:0005634">
    <property type="term" value="C:nucleus"/>
    <property type="evidence" value="ECO:0007669"/>
    <property type="project" value="UniProtKB-SubCell"/>
</dbReference>
<protein>
    <recommendedName>
        <fullName evidence="5">INO80 complex subunit F domain-containing protein</fullName>
    </recommendedName>
</protein>
<evidence type="ECO:0000313" key="7">
    <source>
        <dbReference type="Proteomes" id="UP001201163"/>
    </source>
</evidence>
<proteinExistence type="predicted"/>
<evidence type="ECO:0000259" key="5">
    <source>
        <dbReference type="Pfam" id="PF24245"/>
    </source>
</evidence>
<organism evidence="6 7">
    <name type="scientific">Lactarius akahatsu</name>
    <dbReference type="NCBI Taxonomy" id="416441"/>
    <lineage>
        <taxon>Eukaryota</taxon>
        <taxon>Fungi</taxon>
        <taxon>Dikarya</taxon>
        <taxon>Basidiomycota</taxon>
        <taxon>Agaricomycotina</taxon>
        <taxon>Agaricomycetes</taxon>
        <taxon>Russulales</taxon>
        <taxon>Russulaceae</taxon>
        <taxon>Lactarius</taxon>
    </lineage>
</organism>
<evidence type="ECO:0000256" key="3">
    <source>
        <dbReference type="SAM" id="Coils"/>
    </source>
</evidence>
<evidence type="ECO:0000313" key="6">
    <source>
        <dbReference type="EMBL" id="KAH8988510.1"/>
    </source>
</evidence>
<feature type="compositionally biased region" description="Basic and acidic residues" evidence="4">
    <location>
        <begin position="438"/>
        <end position="449"/>
    </location>
</feature>
<feature type="domain" description="INO80 complex subunit F" evidence="5">
    <location>
        <begin position="41"/>
        <end position="87"/>
    </location>
</feature>
<gene>
    <name evidence="6" type="ORF">EDB92DRAFT_1870955</name>
</gene>
<feature type="compositionally biased region" description="Pro residues" evidence="4">
    <location>
        <begin position="284"/>
        <end position="295"/>
    </location>
</feature>
<feature type="compositionally biased region" description="Basic and acidic residues" evidence="4">
    <location>
        <begin position="390"/>
        <end position="414"/>
    </location>
</feature>
<dbReference type="AlphaFoldDB" id="A0AAD4LEW5"/>
<feature type="compositionally biased region" description="Low complexity" evidence="4">
    <location>
        <begin position="168"/>
        <end position="177"/>
    </location>
</feature>
<comment type="subcellular location">
    <subcellularLocation>
        <location evidence="1">Nucleus</location>
    </subcellularLocation>
</comment>
<evidence type="ECO:0000256" key="2">
    <source>
        <dbReference type="ARBA" id="ARBA00023242"/>
    </source>
</evidence>
<feature type="compositionally biased region" description="Polar residues" evidence="4">
    <location>
        <begin position="12"/>
        <end position="30"/>
    </location>
</feature>
<feature type="coiled-coil region" evidence="3">
    <location>
        <begin position="38"/>
        <end position="79"/>
    </location>
</feature>
<feature type="region of interest" description="Disordered" evidence="4">
    <location>
        <begin position="145"/>
        <end position="495"/>
    </location>
</feature>